<dbReference type="PIRSF" id="PIRSF011789">
    <property type="entry name" value="tRNA_splic_SEN2"/>
    <property type="match status" value="1"/>
</dbReference>
<dbReference type="CTD" id="80746"/>
<sequence>MDLYSIRRKNNAATKGSIFPLISQLAPDEGASDGSISSQFCIFKGVLWGSRVIVSDLDHIKDIYAGGFFGKGDSSGSEPRFDAPSFPRTMEMIHSRGLGENAHDSGEAVKTARESFREEAERLLLSPEESYFLAFGLGVLSVRTESGQHLSLDELFTRFESNDSLFPIRYAAYHHFRQKGWIVRSGMTMGADYLLYKDGPPFTHASFIVSVQTDQNDPEPSTPALTERDIDSLTRISGSVSKSLLLCYVLRPPGLNLKDPQSLKAMKICEVITNRWDCK</sequence>
<evidence type="ECO:0000256" key="3">
    <source>
        <dbReference type="ARBA" id="ARBA00023239"/>
    </source>
</evidence>
<keyword evidence="9" id="KW-0540">Nuclease</keyword>
<proteinExistence type="inferred from homology"/>
<dbReference type="KEGG" id="goe:100907093"/>
<comment type="function">
    <text evidence="4">Constitutes one of the two catalytic subunit of the tRNA-splicing endonuclease complex, a complex responsible for identification and cleavage of the splice sites in pre-tRNA. It cleaves pre-tRNA at the 5'- and 3'-splice sites to release the intron. The products are an intron and two tRNA half-molecules bearing 2',3'-cyclic phosphate and 5'-OH termini. There are no conserved sequences at the splice sites, but the intron is invariably located at the same site in the gene, placing the splice sites an invariant distance from the constant structural features of the tRNA body.</text>
</comment>
<dbReference type="NCBIfam" id="TIGR00324">
    <property type="entry name" value="endA"/>
    <property type="match status" value="1"/>
</dbReference>
<dbReference type="Pfam" id="PF01974">
    <property type="entry name" value="tRNA_int_endo"/>
    <property type="match status" value="1"/>
</dbReference>
<feature type="active site" evidence="5">
    <location>
        <position position="204"/>
    </location>
</feature>
<dbReference type="EC" id="4.6.1.16" evidence="4"/>
<dbReference type="InterPro" id="IPR036167">
    <property type="entry name" value="tRNA_intron_Endo_cat-like_sf"/>
</dbReference>
<protein>
    <recommendedName>
        <fullName evidence="4">tRNA-splicing endonuclease subunit Sen2</fullName>
        <ecNumber evidence="4">4.6.1.16</ecNumber>
    </recommendedName>
</protein>
<organism evidence="8 9">
    <name type="scientific">Galendromus occidentalis</name>
    <name type="common">western predatory mite</name>
    <dbReference type="NCBI Taxonomy" id="34638"/>
    <lineage>
        <taxon>Eukaryota</taxon>
        <taxon>Metazoa</taxon>
        <taxon>Ecdysozoa</taxon>
        <taxon>Arthropoda</taxon>
        <taxon>Chelicerata</taxon>
        <taxon>Arachnida</taxon>
        <taxon>Acari</taxon>
        <taxon>Parasitiformes</taxon>
        <taxon>Mesostigmata</taxon>
        <taxon>Gamasina</taxon>
        <taxon>Phytoseioidea</taxon>
        <taxon>Phytoseiidae</taxon>
        <taxon>Typhlodrominae</taxon>
        <taxon>Galendromus</taxon>
    </lineage>
</organism>
<evidence type="ECO:0000256" key="5">
    <source>
        <dbReference type="PIRSR" id="PIRSR011789-1"/>
    </source>
</evidence>
<dbReference type="AlphaFoldDB" id="A0AAJ7SFK2"/>
<dbReference type="RefSeq" id="XP_028967584.1">
    <property type="nucleotide sequence ID" value="XM_029111751.1"/>
</dbReference>
<feature type="domain" description="tRNA intron endonuclease catalytic" evidence="6">
    <location>
        <begin position="166"/>
        <end position="249"/>
    </location>
</feature>
<evidence type="ECO:0000313" key="8">
    <source>
        <dbReference type="Proteomes" id="UP000694867"/>
    </source>
</evidence>
<dbReference type="InterPro" id="IPR006677">
    <property type="entry name" value="tRNA_intron_Endonuc_cat-like"/>
</dbReference>
<comment type="similarity">
    <text evidence="1 4">Belongs to the tRNA-intron endonuclease family.</text>
</comment>
<dbReference type="Proteomes" id="UP000694867">
    <property type="component" value="Unplaced"/>
</dbReference>
<gene>
    <name evidence="9" type="primary">LOC100907093</name>
</gene>
<dbReference type="PANTHER" id="PTHR21227">
    <property type="entry name" value="TRNA-SPLICING ENDONUCLEASE SUBUNIT SEN2"/>
    <property type="match status" value="1"/>
</dbReference>
<dbReference type="SUPFAM" id="SSF53032">
    <property type="entry name" value="tRNA-intron endonuclease catalytic domain-like"/>
    <property type="match status" value="1"/>
</dbReference>
<evidence type="ECO:0000259" key="6">
    <source>
        <dbReference type="Pfam" id="PF01974"/>
    </source>
</evidence>
<evidence type="ECO:0000256" key="4">
    <source>
        <dbReference type="PIRNR" id="PIRNR011789"/>
    </source>
</evidence>
<dbReference type="CDD" id="cd22363">
    <property type="entry name" value="tRNA-intron_lyase_C"/>
    <property type="match status" value="1"/>
</dbReference>
<evidence type="ECO:0000313" key="9">
    <source>
        <dbReference type="RefSeq" id="XP_028967584.1"/>
    </source>
</evidence>
<dbReference type="InterPro" id="IPR006678">
    <property type="entry name" value="tRNA_intron_Endonuc_N"/>
</dbReference>
<name>A0AAJ7SFK2_9ACAR</name>
<dbReference type="GeneID" id="100907093"/>
<accession>A0AAJ7SFK2</accession>
<keyword evidence="2 4" id="KW-0819">tRNA processing</keyword>
<keyword evidence="9" id="KW-0255">Endonuclease</keyword>
<dbReference type="GO" id="GO:0003676">
    <property type="term" value="F:nucleic acid binding"/>
    <property type="evidence" value="ECO:0007669"/>
    <property type="project" value="InterPro"/>
</dbReference>
<keyword evidence="9" id="KW-0378">Hydrolase</keyword>
<keyword evidence="3 4" id="KW-0456">Lyase</keyword>
<feature type="active site" evidence="5">
    <location>
        <position position="242"/>
    </location>
</feature>
<evidence type="ECO:0000256" key="1">
    <source>
        <dbReference type="ARBA" id="ARBA00008078"/>
    </source>
</evidence>
<dbReference type="InterPro" id="IPR006676">
    <property type="entry name" value="tRNA_splic"/>
</dbReference>
<reference evidence="9" key="1">
    <citation type="submission" date="2025-08" db="UniProtKB">
        <authorList>
            <consortium name="RefSeq"/>
        </authorList>
    </citation>
    <scope>IDENTIFICATION</scope>
</reference>
<feature type="domain" description="tRNA intron endonuclease N-terminal" evidence="7">
    <location>
        <begin position="44"/>
        <end position="156"/>
    </location>
</feature>
<dbReference type="GO" id="GO:0000379">
    <property type="term" value="P:tRNA-type intron splice site recognition and cleavage"/>
    <property type="evidence" value="ECO:0007669"/>
    <property type="project" value="TreeGrafter"/>
</dbReference>
<dbReference type="Gene3D" id="3.40.1350.10">
    <property type="match status" value="1"/>
</dbReference>
<dbReference type="InterPro" id="IPR011856">
    <property type="entry name" value="tRNA_endonuc-like_dom_sf"/>
</dbReference>
<dbReference type="Gene3D" id="3.40.1170.20">
    <property type="entry name" value="tRNA intron endonuclease, N-terminal domain"/>
    <property type="match status" value="1"/>
</dbReference>
<evidence type="ECO:0000256" key="2">
    <source>
        <dbReference type="ARBA" id="ARBA00022694"/>
    </source>
</evidence>
<dbReference type="GO" id="GO:0000214">
    <property type="term" value="C:tRNA-intron endonuclease complex"/>
    <property type="evidence" value="ECO:0007669"/>
    <property type="project" value="UniProtKB-UniRule"/>
</dbReference>
<feature type="active site" evidence="5">
    <location>
        <position position="196"/>
    </location>
</feature>
<dbReference type="GO" id="GO:0005737">
    <property type="term" value="C:cytoplasm"/>
    <property type="evidence" value="ECO:0007669"/>
    <property type="project" value="TreeGrafter"/>
</dbReference>
<dbReference type="InterPro" id="IPR016589">
    <property type="entry name" value="tRNA_splic_SEN2"/>
</dbReference>
<dbReference type="GO" id="GO:0000213">
    <property type="term" value="F:tRNA-intron lyase activity"/>
    <property type="evidence" value="ECO:0007669"/>
    <property type="project" value="UniProtKB-UniRule"/>
</dbReference>
<dbReference type="Pfam" id="PF02778">
    <property type="entry name" value="tRNA_int_endo_N"/>
    <property type="match status" value="1"/>
</dbReference>
<keyword evidence="8" id="KW-1185">Reference proteome</keyword>
<dbReference type="PANTHER" id="PTHR21227:SF0">
    <property type="entry name" value="TRNA-SPLICING ENDONUCLEASE SUBUNIT SEN2"/>
    <property type="match status" value="1"/>
</dbReference>
<evidence type="ECO:0000259" key="7">
    <source>
        <dbReference type="Pfam" id="PF02778"/>
    </source>
</evidence>